<keyword evidence="1" id="KW-0812">Transmembrane</keyword>
<dbReference type="SUPFAM" id="SSF90112">
    <property type="entry name" value="Neurotransmitter-gated ion-channel transmembrane pore"/>
    <property type="match status" value="1"/>
</dbReference>
<evidence type="ECO:0000256" key="1">
    <source>
        <dbReference type="SAM" id="Phobius"/>
    </source>
</evidence>
<feature type="chain" id="PRO_5043138463" evidence="2">
    <location>
        <begin position="27"/>
        <end position="162"/>
    </location>
</feature>
<dbReference type="WBParaSite" id="GPUH_0000090401-mRNA-1">
    <property type="protein sequence ID" value="GPUH_0000090401-mRNA-1"/>
    <property type="gene ID" value="GPUH_0000090401"/>
</dbReference>
<accession>A0A183CWR3</accession>
<protein>
    <submittedName>
        <fullName evidence="6">Neur_chan_memb domain-containing protein</fullName>
    </submittedName>
</protein>
<organism evidence="6">
    <name type="scientific">Gongylonema pulchrum</name>
    <dbReference type="NCBI Taxonomy" id="637853"/>
    <lineage>
        <taxon>Eukaryota</taxon>
        <taxon>Metazoa</taxon>
        <taxon>Ecdysozoa</taxon>
        <taxon>Nematoda</taxon>
        <taxon>Chromadorea</taxon>
        <taxon>Rhabditida</taxon>
        <taxon>Spirurina</taxon>
        <taxon>Spiruromorpha</taxon>
        <taxon>Spiruroidea</taxon>
        <taxon>Gongylonematidae</taxon>
        <taxon>Gongylonema</taxon>
    </lineage>
</organism>
<evidence type="ECO:0000313" key="5">
    <source>
        <dbReference type="Proteomes" id="UP000271098"/>
    </source>
</evidence>
<dbReference type="InterPro" id="IPR038050">
    <property type="entry name" value="Neuro_actylchol_rec"/>
</dbReference>
<dbReference type="GO" id="GO:0006811">
    <property type="term" value="P:monoatomic ion transport"/>
    <property type="evidence" value="ECO:0007669"/>
    <property type="project" value="InterPro"/>
</dbReference>
<keyword evidence="1" id="KW-1133">Transmembrane helix</keyword>
<gene>
    <name evidence="4" type="ORF">GPUH_LOCUS904</name>
</gene>
<feature type="domain" description="Neurotransmitter-gated ion-channel transmembrane" evidence="3">
    <location>
        <begin position="3"/>
        <end position="151"/>
    </location>
</feature>
<evidence type="ECO:0000313" key="4">
    <source>
        <dbReference type="EMBL" id="VDK28996.1"/>
    </source>
</evidence>
<evidence type="ECO:0000256" key="2">
    <source>
        <dbReference type="SAM" id="SignalP"/>
    </source>
</evidence>
<keyword evidence="1" id="KW-0472">Membrane</keyword>
<dbReference type="Proteomes" id="UP000271098">
    <property type="component" value="Unassembled WGS sequence"/>
</dbReference>
<reference evidence="6" key="1">
    <citation type="submission" date="2016-06" db="UniProtKB">
        <authorList>
            <consortium name="WormBaseParasite"/>
        </authorList>
    </citation>
    <scope>IDENTIFICATION</scope>
</reference>
<dbReference type="Gene3D" id="6.10.250.2810">
    <property type="match status" value="1"/>
</dbReference>
<evidence type="ECO:0000259" key="3">
    <source>
        <dbReference type="Pfam" id="PF02932"/>
    </source>
</evidence>
<dbReference type="InterPro" id="IPR036719">
    <property type="entry name" value="Neuro-gated_channel_TM_sf"/>
</dbReference>
<keyword evidence="2" id="KW-0732">Signal</keyword>
<reference evidence="4 5" key="2">
    <citation type="submission" date="2018-11" db="EMBL/GenBank/DDBJ databases">
        <authorList>
            <consortium name="Pathogen Informatics"/>
        </authorList>
    </citation>
    <scope>NUCLEOTIDE SEQUENCE [LARGE SCALE GENOMIC DNA]</scope>
</reference>
<dbReference type="InterPro" id="IPR006029">
    <property type="entry name" value="Neurotrans-gated_channel_TM"/>
</dbReference>
<proteinExistence type="predicted"/>
<dbReference type="Pfam" id="PF02932">
    <property type="entry name" value="Neur_chan_memb"/>
    <property type="match status" value="1"/>
</dbReference>
<sequence length="162" mass="18585">MFGCVGFIFLSLVELAIVGYVDKVDARRRRKVRVREYSLQQQTDPWMQSMSNDSRIPHLRLPSSKLNSPVEALQQSSGTRLNLNAENRNLLLNNTSDRSPHYCSATTSQQNCFRRVSSASEQHKKTKGETIDEISGKAFPLLFIVFNIFYWFYYIGLSGKIL</sequence>
<keyword evidence="5" id="KW-1185">Reference proteome</keyword>
<feature type="transmembrane region" description="Helical" evidence="1">
    <location>
        <begin position="138"/>
        <end position="157"/>
    </location>
</feature>
<name>A0A183CWR3_9BILA</name>
<dbReference type="GO" id="GO:0016020">
    <property type="term" value="C:membrane"/>
    <property type="evidence" value="ECO:0007669"/>
    <property type="project" value="InterPro"/>
</dbReference>
<dbReference type="OrthoDB" id="407674at2759"/>
<dbReference type="AlphaFoldDB" id="A0A183CWR3"/>
<dbReference type="EMBL" id="UYRT01000951">
    <property type="protein sequence ID" value="VDK28996.1"/>
    <property type="molecule type" value="Genomic_DNA"/>
</dbReference>
<feature type="signal peptide" evidence="2">
    <location>
        <begin position="1"/>
        <end position="26"/>
    </location>
</feature>
<dbReference type="Gene3D" id="1.20.58.390">
    <property type="entry name" value="Neurotransmitter-gated ion-channel transmembrane domain"/>
    <property type="match status" value="1"/>
</dbReference>
<evidence type="ECO:0000313" key="6">
    <source>
        <dbReference type="WBParaSite" id="GPUH_0000090401-mRNA-1"/>
    </source>
</evidence>